<evidence type="ECO:0000313" key="2">
    <source>
        <dbReference type="EMBL" id="MBE4753234.1"/>
    </source>
</evidence>
<comment type="caution">
    <text evidence="2">The sequence shown here is derived from an EMBL/GenBank/DDBJ whole genome shotgun (WGS) entry which is preliminary data.</text>
</comment>
<evidence type="ECO:0000256" key="1">
    <source>
        <dbReference type="SAM" id="Coils"/>
    </source>
</evidence>
<proteinExistence type="predicted"/>
<keyword evidence="3" id="KW-1185">Reference proteome</keyword>
<accession>A0ABR9PZF8</accession>
<dbReference type="InterPro" id="IPR052785">
    <property type="entry name" value="Enterotoxin_cmpnt"/>
</dbReference>
<keyword evidence="1" id="KW-0175">Coiled coil</keyword>
<feature type="coiled-coil region" evidence="1">
    <location>
        <begin position="178"/>
        <end position="230"/>
    </location>
</feature>
<dbReference type="Pfam" id="PF05791">
    <property type="entry name" value="Bacillus_HBL"/>
    <property type="match status" value="1"/>
</dbReference>
<evidence type="ECO:0000313" key="3">
    <source>
        <dbReference type="Proteomes" id="UP001516472"/>
    </source>
</evidence>
<dbReference type="Proteomes" id="UP001516472">
    <property type="component" value="Unassembled WGS sequence"/>
</dbReference>
<dbReference type="CDD" id="cd21116">
    <property type="entry name" value="ClyA-like"/>
    <property type="match status" value="1"/>
</dbReference>
<dbReference type="Gene3D" id="1.20.1170.10">
    <property type="match status" value="1"/>
</dbReference>
<dbReference type="PANTHER" id="PTHR38443:SF2">
    <property type="entry name" value="NON-HEMOLYTIC ENTEROTOXIN LYTIC COMPONENT L1"/>
    <property type="match status" value="1"/>
</dbReference>
<protein>
    <submittedName>
        <fullName evidence="2">HBL/NHE enterotoxin family protein</fullName>
    </submittedName>
</protein>
<name>A0ABR9PZF8_9BACT</name>
<organism evidence="2 3">
    <name type="scientific">Corallococcus soli</name>
    <dbReference type="NCBI Taxonomy" id="2710757"/>
    <lineage>
        <taxon>Bacteria</taxon>
        <taxon>Pseudomonadati</taxon>
        <taxon>Myxococcota</taxon>
        <taxon>Myxococcia</taxon>
        <taxon>Myxococcales</taxon>
        <taxon>Cystobacterineae</taxon>
        <taxon>Myxococcaceae</taxon>
        <taxon>Corallococcus</taxon>
    </lineage>
</organism>
<dbReference type="EMBL" id="JAAIYO010000017">
    <property type="protein sequence ID" value="MBE4753234.1"/>
    <property type="molecule type" value="Genomic_DNA"/>
</dbReference>
<reference evidence="2 3" key="1">
    <citation type="submission" date="2020-02" db="EMBL/GenBank/DDBJ databases">
        <authorList>
            <person name="Babadi Z.K."/>
            <person name="Risdian C."/>
            <person name="Ebrahimipour G.H."/>
            <person name="Wink J."/>
        </authorList>
    </citation>
    <scope>NUCLEOTIDE SEQUENCE [LARGE SCALE GENOMIC DNA]</scope>
    <source>
        <strain evidence="2 3">ZKHCc1 1396</strain>
    </source>
</reference>
<dbReference type="SUPFAM" id="SSF58100">
    <property type="entry name" value="Bacterial hemolysins"/>
    <property type="match status" value="1"/>
</dbReference>
<sequence>MSAQAATAFVSSTSSALSIAPPDALTQGVLDTNAAVPQVDAAVAALLALSVPTSTQVPSLSADAEKARADAALWTTTYRPQVLSTLAGVARFGQTFDAAYAQLAPLSVRLAAGDATAIAPFQQVLAQLQADTQATATATASVHTQLVTYETLIDADISQLNADQNVLIQLQAQDTQAAQAASQAADKVEEQIHEDQQQIALAYLQGHYYVAALEQTINMLTGKDRELREQQSQLNAQANAAAADAREAGGTSAQVSEYQTFLTALAGGIGTLDNGWNVLDSNFTVLLQGEDITTYGLFTPSLLAAVKADWDNLARQASLLLGIG</sequence>
<dbReference type="PANTHER" id="PTHR38443">
    <property type="match status" value="1"/>
</dbReference>
<gene>
    <name evidence="2" type="ORF">G4177_34300</name>
</gene>
<dbReference type="RefSeq" id="WP_193430390.1">
    <property type="nucleotide sequence ID" value="NZ_CBCSIP010000030.1"/>
</dbReference>
<dbReference type="InterPro" id="IPR008414">
    <property type="entry name" value="HBL"/>
</dbReference>